<dbReference type="AlphaFoldDB" id="A0A8A7K751"/>
<evidence type="ECO:0000313" key="1">
    <source>
        <dbReference type="EMBL" id="QTL97546.1"/>
    </source>
</evidence>
<dbReference type="Proteomes" id="UP000665020">
    <property type="component" value="Chromosome"/>
</dbReference>
<organism evidence="1 2">
    <name type="scientific">Iocasia fonsfrigidae</name>
    <dbReference type="NCBI Taxonomy" id="2682810"/>
    <lineage>
        <taxon>Bacteria</taxon>
        <taxon>Bacillati</taxon>
        <taxon>Bacillota</taxon>
        <taxon>Clostridia</taxon>
        <taxon>Halanaerobiales</taxon>
        <taxon>Halanaerobiaceae</taxon>
        <taxon>Iocasia</taxon>
    </lineage>
</organism>
<protein>
    <submittedName>
        <fullName evidence="1">DUF1657 domain-containing protein</fullName>
    </submittedName>
</protein>
<evidence type="ECO:0000313" key="2">
    <source>
        <dbReference type="Proteomes" id="UP000665020"/>
    </source>
</evidence>
<keyword evidence="2" id="KW-1185">Reference proteome</keyword>
<dbReference type="InterPro" id="IPR012452">
    <property type="entry name" value="DUF1657"/>
</dbReference>
<reference evidence="1" key="1">
    <citation type="submission" date="2019-12" db="EMBL/GenBank/DDBJ databases">
        <authorList>
            <person name="zhang j."/>
            <person name="sun C.M."/>
        </authorList>
    </citation>
    <scope>NUCLEOTIDE SEQUENCE</scope>
    <source>
        <strain evidence="1">NS-1</strain>
    </source>
</reference>
<dbReference type="RefSeq" id="WP_230869179.1">
    <property type="nucleotide sequence ID" value="NZ_CP046640.1"/>
</dbReference>
<dbReference type="Pfam" id="PF07870">
    <property type="entry name" value="DUF1657"/>
    <property type="match status" value="1"/>
</dbReference>
<dbReference type="KEGG" id="ifn:GM661_05900"/>
<accession>A0A8A7K751</accession>
<dbReference type="EMBL" id="CP046640">
    <property type="protein sequence ID" value="QTL97546.1"/>
    <property type="molecule type" value="Genomic_DNA"/>
</dbReference>
<sequence>MSVGKQLHQTLASLRGAKADMETYALSTEDKNAQKMYTDYDQQLENLINSFEGRVNYVEDLWITILNPLE</sequence>
<gene>
    <name evidence="1" type="ORF">GM661_05900</name>
</gene>
<proteinExistence type="predicted"/>
<name>A0A8A7K751_9FIRM</name>